<dbReference type="GO" id="GO:0005524">
    <property type="term" value="F:ATP binding"/>
    <property type="evidence" value="ECO:0007669"/>
    <property type="project" value="InterPro"/>
</dbReference>
<feature type="binding site" evidence="6">
    <location>
        <position position="192"/>
    </location>
    <ligand>
        <name>Zn(2+)</name>
        <dbReference type="ChEBI" id="CHEBI:29105"/>
        <label>2</label>
    </ligand>
</feature>
<dbReference type="PROSITE" id="PS51188">
    <property type="entry name" value="ZF_CR"/>
    <property type="match status" value="1"/>
</dbReference>
<feature type="binding site" evidence="6">
    <location>
        <position position="170"/>
    </location>
    <ligand>
        <name>Zn(2+)</name>
        <dbReference type="ChEBI" id="CHEBI:29105"/>
        <label>2</label>
    </ligand>
</feature>
<evidence type="ECO:0000313" key="11">
    <source>
        <dbReference type="EMBL" id="NDY42058.1"/>
    </source>
</evidence>
<protein>
    <recommendedName>
        <fullName evidence="6">Chaperone protein DnaJ</fullName>
    </recommendedName>
</protein>
<keyword evidence="6" id="KW-0235">DNA replication</keyword>
<feature type="domain" description="CR-type" evidence="10">
    <location>
        <begin position="137"/>
        <end position="215"/>
    </location>
</feature>
<feature type="binding site" evidence="6">
    <location>
        <position position="167"/>
    </location>
    <ligand>
        <name>Zn(2+)</name>
        <dbReference type="ChEBI" id="CHEBI:29105"/>
        <label>2</label>
    </ligand>
</feature>
<comment type="function">
    <text evidence="6">Participates actively in the response to hyperosmotic and heat shock by preventing the aggregation of stress-denatured proteins and by disaggregating proteins, also in an autonomous, DnaK-independent fashion. Unfolded proteins bind initially to DnaJ; upon interaction with the DnaJ-bound protein, DnaK hydrolyzes its bound ATP, resulting in the formation of a stable complex. GrpE releases ADP from DnaK; ATP binding to DnaK triggers the release of the substrate protein, thus completing the reaction cycle. Several rounds of ATP-dependent interactions between DnaJ, DnaK and GrpE are required for fully efficient folding. Also involved, together with DnaK and GrpE, in the DNA replication of plasmids through activation of initiation proteins.</text>
</comment>
<dbReference type="InterPro" id="IPR002939">
    <property type="entry name" value="DnaJ_C"/>
</dbReference>
<evidence type="ECO:0000313" key="12">
    <source>
        <dbReference type="Proteomes" id="UP000469346"/>
    </source>
</evidence>
<comment type="similarity">
    <text evidence="6">Belongs to the DnaJ family.</text>
</comment>
<keyword evidence="6" id="KW-0346">Stress response</keyword>
<dbReference type="FunFam" id="2.60.260.20:FF:000005">
    <property type="entry name" value="Chaperone protein dnaJ 1, mitochondrial"/>
    <property type="match status" value="1"/>
</dbReference>
<dbReference type="CDD" id="cd06257">
    <property type="entry name" value="DnaJ"/>
    <property type="match status" value="1"/>
</dbReference>
<dbReference type="Pfam" id="PF00226">
    <property type="entry name" value="DnaJ"/>
    <property type="match status" value="1"/>
</dbReference>
<evidence type="ECO:0000256" key="8">
    <source>
        <dbReference type="SAM" id="MobiDB-lite"/>
    </source>
</evidence>
<dbReference type="InterPro" id="IPR036869">
    <property type="entry name" value="J_dom_sf"/>
</dbReference>
<dbReference type="InterPro" id="IPR036410">
    <property type="entry name" value="HSP_DnaJ_Cys-rich_dom_sf"/>
</dbReference>
<feature type="region of interest" description="Disordered" evidence="8">
    <location>
        <begin position="223"/>
        <end position="246"/>
    </location>
</feature>
<keyword evidence="4 6" id="KW-0862">Zinc</keyword>
<dbReference type="Gene3D" id="1.10.287.110">
    <property type="entry name" value="DnaJ domain"/>
    <property type="match status" value="1"/>
</dbReference>
<dbReference type="PANTHER" id="PTHR43096">
    <property type="entry name" value="DNAJ HOMOLOG 1, MITOCHONDRIAL-RELATED"/>
    <property type="match status" value="1"/>
</dbReference>
<evidence type="ECO:0000256" key="2">
    <source>
        <dbReference type="ARBA" id="ARBA00022737"/>
    </source>
</evidence>
<dbReference type="NCBIfam" id="NF008035">
    <property type="entry name" value="PRK10767.1"/>
    <property type="match status" value="1"/>
</dbReference>
<dbReference type="GO" id="GO:0006260">
    <property type="term" value="P:DNA replication"/>
    <property type="evidence" value="ECO:0007669"/>
    <property type="project" value="UniProtKB-KW"/>
</dbReference>
<feature type="repeat" description="CXXCXGXG motif" evidence="6">
    <location>
        <begin position="189"/>
        <end position="196"/>
    </location>
</feature>
<dbReference type="GO" id="GO:0051082">
    <property type="term" value="F:unfolded protein binding"/>
    <property type="evidence" value="ECO:0007669"/>
    <property type="project" value="UniProtKB-UniRule"/>
</dbReference>
<dbReference type="GO" id="GO:0009408">
    <property type="term" value="P:response to heat"/>
    <property type="evidence" value="ECO:0007669"/>
    <property type="project" value="InterPro"/>
</dbReference>
<feature type="domain" description="J" evidence="9">
    <location>
        <begin position="5"/>
        <end position="70"/>
    </location>
</feature>
<dbReference type="EMBL" id="JAAGRR010000032">
    <property type="protein sequence ID" value="NDY42058.1"/>
    <property type="molecule type" value="Genomic_DNA"/>
</dbReference>
<evidence type="ECO:0000256" key="4">
    <source>
        <dbReference type="ARBA" id="ARBA00022833"/>
    </source>
</evidence>
<dbReference type="InterPro" id="IPR001623">
    <property type="entry name" value="DnaJ_domain"/>
</dbReference>
<dbReference type="GO" id="GO:0031072">
    <property type="term" value="F:heat shock protein binding"/>
    <property type="evidence" value="ECO:0007669"/>
    <property type="project" value="InterPro"/>
</dbReference>
<dbReference type="Gene3D" id="2.10.230.10">
    <property type="entry name" value="Heat shock protein DnaJ, cysteine-rich domain"/>
    <property type="match status" value="1"/>
</dbReference>
<dbReference type="InterPro" id="IPR008971">
    <property type="entry name" value="HSP40/DnaJ_pept-bd"/>
</dbReference>
<dbReference type="GO" id="GO:0005737">
    <property type="term" value="C:cytoplasm"/>
    <property type="evidence" value="ECO:0007669"/>
    <property type="project" value="UniProtKB-SubCell"/>
</dbReference>
<reference evidence="11 12" key="1">
    <citation type="submission" date="2020-02" db="EMBL/GenBank/DDBJ databases">
        <title>Comparative genomics of sulfur disproportionating microorganisms.</title>
        <authorList>
            <person name="Ward L.M."/>
            <person name="Bertran E."/>
            <person name="Johnston D.T."/>
        </authorList>
    </citation>
    <scope>NUCLEOTIDE SEQUENCE [LARGE SCALE GENOMIC DNA]</scope>
    <source>
        <strain evidence="11 12">DSM 100025</strain>
    </source>
</reference>
<dbReference type="AlphaFoldDB" id="A0A6N9TLZ2"/>
<feature type="binding site" evidence="6">
    <location>
        <position position="206"/>
    </location>
    <ligand>
        <name>Zn(2+)</name>
        <dbReference type="ChEBI" id="CHEBI:29105"/>
        <label>1</label>
    </ligand>
</feature>
<dbReference type="Proteomes" id="UP000469346">
    <property type="component" value="Unassembled WGS sequence"/>
</dbReference>
<dbReference type="FunFam" id="2.10.230.10:FF:000001">
    <property type="entry name" value="DnaJ subfamily A member 2"/>
    <property type="match status" value="1"/>
</dbReference>
<dbReference type="PROSITE" id="PS50076">
    <property type="entry name" value="DNAJ_2"/>
    <property type="match status" value="1"/>
</dbReference>
<keyword evidence="1 6" id="KW-0479">Metal-binding</keyword>
<feature type="zinc finger region" description="CR-type" evidence="7">
    <location>
        <begin position="137"/>
        <end position="215"/>
    </location>
</feature>
<dbReference type="PRINTS" id="PR00625">
    <property type="entry name" value="JDOMAIN"/>
</dbReference>
<comment type="subcellular location">
    <subcellularLocation>
        <location evidence="6">Cytoplasm</location>
    </subcellularLocation>
</comment>
<feature type="repeat" description="CXXCXGXG motif" evidence="6">
    <location>
        <begin position="203"/>
        <end position="210"/>
    </location>
</feature>
<feature type="binding site" evidence="6">
    <location>
        <position position="153"/>
    </location>
    <ligand>
        <name>Zn(2+)</name>
        <dbReference type="ChEBI" id="CHEBI:29105"/>
        <label>1</label>
    </ligand>
</feature>
<comment type="subunit">
    <text evidence="6">Homodimer.</text>
</comment>
<dbReference type="Gene3D" id="2.60.260.20">
    <property type="entry name" value="Urease metallochaperone UreE, N-terminal domain"/>
    <property type="match status" value="2"/>
</dbReference>
<feature type="binding site" evidence="6">
    <location>
        <position position="189"/>
    </location>
    <ligand>
        <name>Zn(2+)</name>
        <dbReference type="ChEBI" id="CHEBI:29105"/>
        <label>2</label>
    </ligand>
</feature>
<dbReference type="CDD" id="cd10719">
    <property type="entry name" value="DnaJ_zf"/>
    <property type="match status" value="1"/>
</dbReference>
<dbReference type="CDD" id="cd10747">
    <property type="entry name" value="DnaJ_C"/>
    <property type="match status" value="1"/>
</dbReference>
<dbReference type="RefSeq" id="WP_163298205.1">
    <property type="nucleotide sequence ID" value="NZ_JAAGRR010000032.1"/>
</dbReference>
<evidence type="ECO:0000256" key="3">
    <source>
        <dbReference type="ARBA" id="ARBA00022771"/>
    </source>
</evidence>
<dbReference type="PROSITE" id="PS00636">
    <property type="entry name" value="DNAJ_1"/>
    <property type="match status" value="1"/>
</dbReference>
<dbReference type="GO" id="GO:0008270">
    <property type="term" value="F:zinc ion binding"/>
    <property type="evidence" value="ECO:0007669"/>
    <property type="project" value="UniProtKB-UniRule"/>
</dbReference>
<organism evidence="11 12">
    <name type="scientific">Dissulfurirhabdus thermomarina</name>
    <dbReference type="NCBI Taxonomy" id="1765737"/>
    <lineage>
        <taxon>Bacteria</taxon>
        <taxon>Deltaproteobacteria</taxon>
        <taxon>Dissulfurirhabdaceae</taxon>
        <taxon>Dissulfurirhabdus</taxon>
    </lineage>
</organism>
<dbReference type="SMART" id="SM00271">
    <property type="entry name" value="DnaJ"/>
    <property type="match status" value="1"/>
</dbReference>
<keyword evidence="2 6" id="KW-0677">Repeat</keyword>
<accession>A0A6N9TLZ2</accession>
<dbReference type="SUPFAM" id="SSF57938">
    <property type="entry name" value="DnaJ/Hsp40 cysteine-rich domain"/>
    <property type="match status" value="1"/>
</dbReference>
<dbReference type="SUPFAM" id="SSF46565">
    <property type="entry name" value="Chaperone J-domain"/>
    <property type="match status" value="1"/>
</dbReference>
<dbReference type="SUPFAM" id="SSF49493">
    <property type="entry name" value="HSP40/DnaJ peptide-binding domain"/>
    <property type="match status" value="2"/>
</dbReference>
<evidence type="ECO:0000256" key="7">
    <source>
        <dbReference type="PROSITE-ProRule" id="PRU00546"/>
    </source>
</evidence>
<dbReference type="PANTHER" id="PTHR43096:SF52">
    <property type="entry name" value="DNAJ HOMOLOG 1, MITOCHONDRIAL-RELATED"/>
    <property type="match status" value="1"/>
</dbReference>
<comment type="domain">
    <text evidence="6">The J domain is necessary and sufficient to stimulate DnaK ATPase activity. Zinc center 1 plays an important role in the autonomous, DnaK-independent chaperone activity of DnaJ. Zinc center 2 is essential for interaction with DnaK and for DnaJ activity.</text>
</comment>
<comment type="caution">
    <text evidence="11">The sequence shown here is derived from an EMBL/GenBank/DDBJ whole genome shotgun (WGS) entry which is preliminary data.</text>
</comment>
<comment type="cofactor">
    <cofactor evidence="6">
        <name>Zn(2+)</name>
        <dbReference type="ChEBI" id="CHEBI:29105"/>
    </cofactor>
    <text evidence="6">Binds 2 Zn(2+) ions per monomer.</text>
</comment>
<feature type="binding site" evidence="6">
    <location>
        <position position="150"/>
    </location>
    <ligand>
        <name>Zn(2+)</name>
        <dbReference type="ChEBI" id="CHEBI:29105"/>
        <label>1</label>
    </ligand>
</feature>
<keyword evidence="5 6" id="KW-0143">Chaperone</keyword>
<dbReference type="HAMAP" id="MF_01152">
    <property type="entry name" value="DnaJ"/>
    <property type="match status" value="1"/>
</dbReference>
<dbReference type="InterPro" id="IPR012724">
    <property type="entry name" value="DnaJ"/>
</dbReference>
<proteinExistence type="inferred from homology"/>
<evidence type="ECO:0000256" key="5">
    <source>
        <dbReference type="ARBA" id="ARBA00023186"/>
    </source>
</evidence>
<evidence type="ECO:0000259" key="9">
    <source>
        <dbReference type="PROSITE" id="PS50076"/>
    </source>
</evidence>
<dbReference type="Pfam" id="PF00684">
    <property type="entry name" value="DnaJ_CXXCXGXG"/>
    <property type="match status" value="1"/>
</dbReference>
<dbReference type="GO" id="GO:0042026">
    <property type="term" value="P:protein refolding"/>
    <property type="evidence" value="ECO:0007669"/>
    <property type="project" value="TreeGrafter"/>
</dbReference>
<feature type="binding site" evidence="6">
    <location>
        <position position="203"/>
    </location>
    <ligand>
        <name>Zn(2+)</name>
        <dbReference type="ChEBI" id="CHEBI:29105"/>
        <label>1</label>
    </ligand>
</feature>
<evidence type="ECO:0000256" key="6">
    <source>
        <dbReference type="HAMAP-Rule" id="MF_01152"/>
    </source>
</evidence>
<keyword evidence="12" id="KW-1185">Reference proteome</keyword>
<dbReference type="Pfam" id="PF01556">
    <property type="entry name" value="DnaJ_C"/>
    <property type="match status" value="1"/>
</dbReference>
<evidence type="ECO:0000256" key="1">
    <source>
        <dbReference type="ARBA" id="ARBA00022723"/>
    </source>
</evidence>
<keyword evidence="6" id="KW-0963">Cytoplasm</keyword>
<evidence type="ECO:0000259" key="10">
    <source>
        <dbReference type="PROSITE" id="PS51188"/>
    </source>
</evidence>
<keyword evidence="3 6" id="KW-0863">Zinc-finger</keyword>
<feature type="repeat" description="CXXCXGXG motif" evidence="6">
    <location>
        <begin position="167"/>
        <end position="174"/>
    </location>
</feature>
<dbReference type="InterPro" id="IPR001305">
    <property type="entry name" value="HSP_DnaJ_Cys-rich_dom"/>
</dbReference>
<feature type="repeat" description="CXXCXGXG motif" evidence="6">
    <location>
        <begin position="150"/>
        <end position="157"/>
    </location>
</feature>
<name>A0A6N9TLZ2_DISTH</name>
<gene>
    <name evidence="6" type="primary">dnaJ</name>
    <name evidence="11" type="ORF">G3N55_04240</name>
</gene>
<sequence length="354" mass="38950">MIKKDLYDVLGVSKDASADDIKKAFRRLARKYHPDVNPGDPEAERRFKEINEAYEILKDPERRAEYDRLREAAGTGFRTDTGERAYDFSDLGARFGAEYGDLFDHLFGFGRGFDTGPLRGEDQLVRLEVDFRDAALGRTVEVEIPREVPCRRCLGQGIDPADAGDRCPECRGEGRIQSRRGGVQMIRTCPRCGGSGRLRLRPCPECRGAGATRTVERLRVRIPPGADDGTRIRLKGKGGPGPGGGPPGDLYVELSVRPDPVFRRRGNDIYIPAKVPLPTAVLGGTVVVPTLDGRVEVRIPPGTQCGQKLRLKGKGIAGARGARGDAYVEVTVEIPKRVDAEARKVFERMRRGAE</sequence>
<dbReference type="InterPro" id="IPR018253">
    <property type="entry name" value="DnaJ_domain_CS"/>
</dbReference>